<feature type="domain" description="Response regulatory" evidence="5">
    <location>
        <begin position="8"/>
        <end position="127"/>
    </location>
</feature>
<dbReference type="PANTHER" id="PTHR44591:SF14">
    <property type="entry name" value="PROTEIN PILG"/>
    <property type="match status" value="1"/>
</dbReference>
<protein>
    <recommendedName>
        <fullName evidence="5">Response regulatory domain-containing protein</fullName>
    </recommendedName>
</protein>
<feature type="transmembrane region" description="Helical" evidence="4">
    <location>
        <begin position="144"/>
        <end position="163"/>
    </location>
</feature>
<proteinExistence type="predicted"/>
<dbReference type="Gene3D" id="3.40.50.2300">
    <property type="match status" value="1"/>
</dbReference>
<evidence type="ECO:0000256" key="3">
    <source>
        <dbReference type="PROSITE-ProRule" id="PRU00169"/>
    </source>
</evidence>
<name>A0ABP8MXN4_9BACT</name>
<reference evidence="7" key="1">
    <citation type="journal article" date="2019" name="Int. J. Syst. Evol. Microbiol.">
        <title>The Global Catalogue of Microorganisms (GCM) 10K type strain sequencing project: providing services to taxonomists for standard genome sequencing and annotation.</title>
        <authorList>
            <consortium name="The Broad Institute Genomics Platform"/>
            <consortium name="The Broad Institute Genome Sequencing Center for Infectious Disease"/>
            <person name="Wu L."/>
            <person name="Ma J."/>
        </authorList>
    </citation>
    <scope>NUCLEOTIDE SEQUENCE [LARGE SCALE GENOMIC DNA]</scope>
    <source>
        <strain evidence="7">JCM 31921</strain>
    </source>
</reference>
<evidence type="ECO:0000256" key="4">
    <source>
        <dbReference type="SAM" id="Phobius"/>
    </source>
</evidence>
<dbReference type="PANTHER" id="PTHR44591">
    <property type="entry name" value="STRESS RESPONSE REGULATOR PROTEIN 1"/>
    <property type="match status" value="1"/>
</dbReference>
<gene>
    <name evidence="6" type="ORF">GCM10023092_20930</name>
</gene>
<evidence type="ECO:0000313" key="7">
    <source>
        <dbReference type="Proteomes" id="UP001501410"/>
    </source>
</evidence>
<keyword evidence="2" id="KW-0902">Two-component regulatory system</keyword>
<dbReference type="PROSITE" id="PS50110">
    <property type="entry name" value="RESPONSE_REGULATORY"/>
    <property type="match status" value="1"/>
</dbReference>
<dbReference type="EMBL" id="BAABEZ010000022">
    <property type="protein sequence ID" value="GAA4456127.1"/>
    <property type="molecule type" value="Genomic_DNA"/>
</dbReference>
<dbReference type="RefSeq" id="WP_344826546.1">
    <property type="nucleotide sequence ID" value="NZ_BAABEZ010000022.1"/>
</dbReference>
<dbReference type="InterPro" id="IPR050595">
    <property type="entry name" value="Bact_response_regulator"/>
</dbReference>
<dbReference type="CDD" id="cd00156">
    <property type="entry name" value="REC"/>
    <property type="match status" value="1"/>
</dbReference>
<evidence type="ECO:0000256" key="1">
    <source>
        <dbReference type="ARBA" id="ARBA00022553"/>
    </source>
</evidence>
<dbReference type="SMART" id="SM00448">
    <property type="entry name" value="REC"/>
    <property type="match status" value="1"/>
</dbReference>
<dbReference type="InterPro" id="IPR001789">
    <property type="entry name" value="Sig_transdc_resp-reg_receiver"/>
</dbReference>
<dbReference type="SUPFAM" id="SSF52172">
    <property type="entry name" value="CheY-like"/>
    <property type="match status" value="1"/>
</dbReference>
<comment type="caution">
    <text evidence="6">The sequence shown here is derived from an EMBL/GenBank/DDBJ whole genome shotgun (WGS) entry which is preliminary data.</text>
</comment>
<organism evidence="6 7">
    <name type="scientific">Rurimicrobium arvi</name>
    <dbReference type="NCBI Taxonomy" id="2049916"/>
    <lineage>
        <taxon>Bacteria</taxon>
        <taxon>Pseudomonadati</taxon>
        <taxon>Bacteroidota</taxon>
        <taxon>Chitinophagia</taxon>
        <taxon>Chitinophagales</taxon>
        <taxon>Chitinophagaceae</taxon>
        <taxon>Rurimicrobium</taxon>
    </lineage>
</organism>
<dbReference type="InterPro" id="IPR011006">
    <property type="entry name" value="CheY-like_superfamily"/>
</dbReference>
<evidence type="ECO:0000259" key="5">
    <source>
        <dbReference type="PROSITE" id="PS50110"/>
    </source>
</evidence>
<evidence type="ECO:0000313" key="6">
    <source>
        <dbReference type="EMBL" id="GAA4456127.1"/>
    </source>
</evidence>
<dbReference type="Proteomes" id="UP001501410">
    <property type="component" value="Unassembled WGS sequence"/>
</dbReference>
<evidence type="ECO:0000256" key="2">
    <source>
        <dbReference type="ARBA" id="ARBA00023012"/>
    </source>
</evidence>
<keyword evidence="7" id="KW-1185">Reference proteome</keyword>
<keyword evidence="4" id="KW-1133">Transmembrane helix</keyword>
<dbReference type="Pfam" id="PF00072">
    <property type="entry name" value="Response_reg"/>
    <property type="match status" value="1"/>
</dbReference>
<feature type="modified residue" description="4-aspartylphosphate" evidence="3">
    <location>
        <position position="57"/>
    </location>
</feature>
<keyword evidence="4" id="KW-0472">Membrane</keyword>
<sequence>MAKKPNQTVFLVDDEPIQNEMLKDYLAERFNFSFHLFDNGEEALSNMRLSPAIVILDYHLNAHNNAAKNGVQILREIKEQYPDTQVIMVSGQDKIQVAVDSMKYGAYDYIVKGETTFSKMENTLKRIAELEESRFAYESSKKSIRFLIIAMIGILVLSALLLLNGGRL</sequence>
<keyword evidence="1 3" id="KW-0597">Phosphoprotein</keyword>
<keyword evidence="4" id="KW-0812">Transmembrane</keyword>
<accession>A0ABP8MXN4</accession>